<feature type="compositionally biased region" description="Acidic residues" evidence="1">
    <location>
        <begin position="498"/>
        <end position="513"/>
    </location>
</feature>
<organism evidence="3 4">
    <name type="scientific">Symbiodinium microadriaticum</name>
    <name type="common">Dinoflagellate</name>
    <name type="synonym">Zooxanthella microadriatica</name>
    <dbReference type="NCBI Taxonomy" id="2951"/>
    <lineage>
        <taxon>Eukaryota</taxon>
        <taxon>Sar</taxon>
        <taxon>Alveolata</taxon>
        <taxon>Dinophyceae</taxon>
        <taxon>Suessiales</taxon>
        <taxon>Symbiodiniaceae</taxon>
        <taxon>Symbiodinium</taxon>
    </lineage>
</organism>
<dbReference type="Proteomes" id="UP000186817">
    <property type="component" value="Unassembled WGS sequence"/>
</dbReference>
<name>A0A1Q9ESR1_SYMMI</name>
<feature type="compositionally biased region" description="Basic and acidic residues" evidence="1">
    <location>
        <begin position="486"/>
        <end position="497"/>
    </location>
</feature>
<keyword evidence="2" id="KW-0472">Membrane</keyword>
<dbReference type="OrthoDB" id="10578531at2759"/>
<evidence type="ECO:0000313" key="3">
    <source>
        <dbReference type="EMBL" id="OLQ10443.1"/>
    </source>
</evidence>
<reference evidence="3 4" key="1">
    <citation type="submission" date="2016-02" db="EMBL/GenBank/DDBJ databases">
        <title>Genome analysis of coral dinoflagellate symbionts highlights evolutionary adaptations to a symbiotic lifestyle.</title>
        <authorList>
            <person name="Aranda M."/>
            <person name="Li Y."/>
            <person name="Liew Y.J."/>
            <person name="Baumgarten S."/>
            <person name="Simakov O."/>
            <person name="Wilson M."/>
            <person name="Piel J."/>
            <person name="Ashoor H."/>
            <person name="Bougouffa S."/>
            <person name="Bajic V.B."/>
            <person name="Ryu T."/>
            <person name="Ravasi T."/>
            <person name="Bayer T."/>
            <person name="Micklem G."/>
            <person name="Kim H."/>
            <person name="Bhak J."/>
            <person name="Lajeunesse T.C."/>
            <person name="Voolstra C.R."/>
        </authorList>
    </citation>
    <scope>NUCLEOTIDE SEQUENCE [LARGE SCALE GENOMIC DNA]</scope>
    <source>
        <strain evidence="3 4">CCMP2467</strain>
    </source>
</reference>
<feature type="transmembrane region" description="Helical" evidence="2">
    <location>
        <begin position="244"/>
        <end position="263"/>
    </location>
</feature>
<keyword evidence="4" id="KW-1185">Reference proteome</keyword>
<feature type="region of interest" description="Disordered" evidence="1">
    <location>
        <begin position="459"/>
        <end position="519"/>
    </location>
</feature>
<protein>
    <submittedName>
        <fullName evidence="3">Uncharacterized protein</fullName>
    </submittedName>
</protein>
<comment type="caution">
    <text evidence="3">The sequence shown here is derived from an EMBL/GenBank/DDBJ whole genome shotgun (WGS) entry which is preliminary data.</text>
</comment>
<feature type="region of interest" description="Disordered" evidence="1">
    <location>
        <begin position="541"/>
        <end position="581"/>
    </location>
</feature>
<gene>
    <name evidence="3" type="ORF">AK812_SmicGene5845</name>
</gene>
<accession>A0A1Q9ESR1</accession>
<evidence type="ECO:0000256" key="1">
    <source>
        <dbReference type="SAM" id="MobiDB-lite"/>
    </source>
</evidence>
<dbReference type="EMBL" id="LSRX01000078">
    <property type="protein sequence ID" value="OLQ10443.1"/>
    <property type="molecule type" value="Genomic_DNA"/>
</dbReference>
<keyword evidence="2" id="KW-0812">Transmembrane</keyword>
<proteinExistence type="predicted"/>
<sequence>MAPSIELGTLLMSRLLSKLHVEGYRTSGIACDSHRFSSPCLNFAPTRSILHLHTSALFEAWDMLWLAYPEACLKDQRDFRPGTCLQNLGASEHFLSHKGDAEQLRLFLSKAAVKQISAAAVRAEACESTELDECCLTTSLPSRNWFSAEVADTLVGEGGARPVLTLKASQLQFEVPDDDDDDDDDDHVTSSMMVMTMTAMIMVLVMIMIVAGGDHEGVIWTTTKPCKEPAELARVSHLVLMHRSITVIGAMVILVIASTLTSFDAEGGDGAGIDGNSGGWQRGLARDVMSLLDASLEDAAPQRRVSDGGIGQLLKAISLLLRKRGFDRKKPTPFEFLVTGTRSEEEAVHVRLTDCAISGQRSCISEVGRLMKQLGAGSTAHFLQEVDLSQRSDCTWNLLDDESARKPEPQEMIVESAIKETYPETEFSVSLKACCARQKRLDLSCNCIKHPQMLFDRLQVRSAPRRRQREEAEGGGAGLAVPDPCLKADKSRKKAEGSQEEQEEVSEGEEEEAAGTTTSERYVGMSKMCLCKSQMDKQVDVQKDVTVQSDATDDEDEEEEEEEGEETSEESEEEPMETLAAPNDVSRERNFVKLIGENLGFMMPSYGNVRRCEAAVGRRAASSEERVPLTKDKIEEKLDRLLSILAPPPTPAQPTADTPLPLYSLASSCIPDAVSEDCVPSPAFRRSRGGHTNWPSSSSGWVFAKMLLATLATQMNGVSLIISADDVMLFNFIAYCP</sequence>
<evidence type="ECO:0000313" key="4">
    <source>
        <dbReference type="Proteomes" id="UP000186817"/>
    </source>
</evidence>
<dbReference type="AlphaFoldDB" id="A0A1Q9ESR1"/>
<keyword evidence="2" id="KW-1133">Transmembrane helix</keyword>
<feature type="transmembrane region" description="Helical" evidence="2">
    <location>
        <begin position="192"/>
        <end position="211"/>
    </location>
</feature>
<evidence type="ECO:0000256" key="2">
    <source>
        <dbReference type="SAM" id="Phobius"/>
    </source>
</evidence>
<feature type="compositionally biased region" description="Acidic residues" evidence="1">
    <location>
        <begin position="551"/>
        <end position="576"/>
    </location>
</feature>